<dbReference type="GO" id="GO:0046872">
    <property type="term" value="F:metal ion binding"/>
    <property type="evidence" value="ECO:0007669"/>
    <property type="project" value="UniProtKB-KW"/>
</dbReference>
<dbReference type="Gene3D" id="3.30.70.20">
    <property type="match status" value="1"/>
</dbReference>
<dbReference type="GO" id="GO:0051536">
    <property type="term" value="F:iron-sulfur cluster binding"/>
    <property type="evidence" value="ECO:0007669"/>
    <property type="project" value="UniProtKB-KW"/>
</dbReference>
<name>A0A939BBL7_9CLOT</name>
<accession>A0A939BBL7</accession>
<keyword evidence="3" id="KW-0411">Iron-sulfur</keyword>
<keyword evidence="2" id="KW-0408">Iron</keyword>
<dbReference type="EMBL" id="JACJLV010000008">
    <property type="protein sequence ID" value="MBM6826241.1"/>
    <property type="molecule type" value="Genomic_DNA"/>
</dbReference>
<keyword evidence="1" id="KW-0479">Metal-binding</keyword>
<evidence type="ECO:0000256" key="2">
    <source>
        <dbReference type="ARBA" id="ARBA00023004"/>
    </source>
</evidence>
<organism evidence="5 6">
    <name type="scientific">Mordavella massiliensis</name>
    <dbReference type="NCBI Taxonomy" id="1871024"/>
    <lineage>
        <taxon>Bacteria</taxon>
        <taxon>Bacillati</taxon>
        <taxon>Bacillota</taxon>
        <taxon>Clostridia</taxon>
        <taxon>Eubacteriales</taxon>
        <taxon>Clostridiaceae</taxon>
        <taxon>Mordavella</taxon>
    </lineage>
</organism>
<dbReference type="PROSITE" id="PS00198">
    <property type="entry name" value="4FE4S_FER_1"/>
    <property type="match status" value="1"/>
</dbReference>
<evidence type="ECO:0000313" key="6">
    <source>
        <dbReference type="Proteomes" id="UP000713880"/>
    </source>
</evidence>
<proteinExistence type="predicted"/>
<evidence type="ECO:0000259" key="4">
    <source>
        <dbReference type="PROSITE" id="PS51379"/>
    </source>
</evidence>
<dbReference type="AlphaFoldDB" id="A0A939BBL7"/>
<evidence type="ECO:0000256" key="3">
    <source>
        <dbReference type="ARBA" id="ARBA00023014"/>
    </source>
</evidence>
<evidence type="ECO:0000313" key="5">
    <source>
        <dbReference type="EMBL" id="MBM6826241.1"/>
    </source>
</evidence>
<dbReference type="InterPro" id="IPR017896">
    <property type="entry name" value="4Fe4S_Fe-S-bd"/>
</dbReference>
<dbReference type="SUPFAM" id="SSF54862">
    <property type="entry name" value="4Fe-4S ferredoxins"/>
    <property type="match status" value="1"/>
</dbReference>
<dbReference type="InterPro" id="IPR017900">
    <property type="entry name" value="4Fe4S_Fe_S_CS"/>
</dbReference>
<keyword evidence="6" id="KW-1185">Reference proteome</keyword>
<gene>
    <name evidence="5" type="ORF">H6A13_03845</name>
</gene>
<dbReference type="Pfam" id="PF13484">
    <property type="entry name" value="Fer4_16"/>
    <property type="match status" value="1"/>
</dbReference>
<reference evidence="5" key="2">
    <citation type="journal article" date="2021" name="Sci. Rep.">
        <title>The distribution of antibiotic resistance genes in chicken gut microbiota commensals.</title>
        <authorList>
            <person name="Juricova H."/>
            <person name="Matiasovicova J."/>
            <person name="Kubasova T."/>
            <person name="Cejkova D."/>
            <person name="Rychlik I."/>
        </authorList>
    </citation>
    <scope>NUCLEOTIDE SEQUENCE</scope>
    <source>
        <strain evidence="5">An420c</strain>
    </source>
</reference>
<dbReference type="PANTHER" id="PTHR42827:SF1">
    <property type="entry name" value="IRON-SULFUR CLUSTER-BINDING PROTEIN"/>
    <property type="match status" value="1"/>
</dbReference>
<evidence type="ECO:0000256" key="1">
    <source>
        <dbReference type="ARBA" id="ARBA00022723"/>
    </source>
</evidence>
<sequence length="224" mass="24693">MGLTEALKQVLYEQGADLAGAGDMTGIGNCRYPVGVAVAVALPKKVVRDLKDGPTVEYYHLYDELNKKLNQIVLAGEAFLKERGFQAYAQTTDRVKVNDDYVSPVPHKTVAARAGLGWIGKNCLLVTPEYGPAVRISSLFTDAPLETEEPYTKSRCGKCTACVQNCPAGALRGTFWEAGMTRNEIVDVKSCYEKQLEIMYERTGIRTDLCGKCFAVCRYTRTQD</sequence>
<dbReference type="Proteomes" id="UP000713880">
    <property type="component" value="Unassembled WGS sequence"/>
</dbReference>
<reference evidence="5" key="1">
    <citation type="submission" date="2020-08" db="EMBL/GenBank/DDBJ databases">
        <authorList>
            <person name="Cejkova D."/>
            <person name="Kubasova T."/>
            <person name="Jahodarova E."/>
            <person name="Rychlik I."/>
        </authorList>
    </citation>
    <scope>NUCLEOTIDE SEQUENCE</scope>
    <source>
        <strain evidence="5">An420c</strain>
    </source>
</reference>
<dbReference type="PANTHER" id="PTHR42827">
    <property type="entry name" value="IRON-SULFUR CLUSTER-BINDING PROTEIN-RELATED"/>
    <property type="match status" value="1"/>
</dbReference>
<dbReference type="PROSITE" id="PS51379">
    <property type="entry name" value="4FE4S_FER_2"/>
    <property type="match status" value="1"/>
</dbReference>
<comment type="caution">
    <text evidence="5">The sequence shown here is derived from an EMBL/GenBank/DDBJ whole genome shotgun (WGS) entry which is preliminary data.</text>
</comment>
<feature type="domain" description="4Fe-4S ferredoxin-type" evidence="4">
    <location>
        <begin position="147"/>
        <end position="176"/>
    </location>
</feature>
<protein>
    <submittedName>
        <fullName evidence="5">Epoxyqueuosine reductase</fullName>
    </submittedName>
</protein>
<dbReference type="RefSeq" id="WP_204908295.1">
    <property type="nucleotide sequence ID" value="NZ_JACJLV010000008.1"/>
</dbReference>